<accession>A0A1C3E670</accession>
<evidence type="ECO:0000256" key="1">
    <source>
        <dbReference type="SAM" id="MobiDB-lite"/>
    </source>
</evidence>
<dbReference type="AlphaFoldDB" id="A0A1C3E670"/>
<dbReference type="EMBL" id="LYDR01000152">
    <property type="protein sequence ID" value="ODA28649.1"/>
    <property type="molecule type" value="Genomic_DNA"/>
</dbReference>
<dbReference type="STRING" id="1841610.A6X21_13295"/>
<name>A0A1C3E670_9PLAN</name>
<feature type="region of interest" description="Disordered" evidence="1">
    <location>
        <begin position="1"/>
        <end position="51"/>
    </location>
</feature>
<protein>
    <submittedName>
        <fullName evidence="2">Uncharacterized protein</fullName>
    </submittedName>
</protein>
<gene>
    <name evidence="2" type="ORF">A6X21_13295</name>
</gene>
<proteinExistence type="predicted"/>
<sequence length="73" mass="8049">MKTKNTLKSGHFFRNDEQAASRLSLGNSGEARGADRSWQQGLGRKAGTERPLSVRLRTKIQEVLPSKGLLLKA</sequence>
<reference evidence="2 3" key="1">
    <citation type="submission" date="2016-05" db="EMBL/GenBank/DDBJ databases">
        <title>Genomic and physiological characterization of Planctopirus sp. isolated from fresh water lake.</title>
        <authorList>
            <person name="Subhash Y."/>
            <person name="Ramana C."/>
        </authorList>
    </citation>
    <scope>NUCLEOTIDE SEQUENCE [LARGE SCALE GENOMIC DNA]</scope>
    <source>
        <strain evidence="2 3">JC280</strain>
    </source>
</reference>
<organism evidence="2 3">
    <name type="scientific">Planctopirus hydrillae</name>
    <dbReference type="NCBI Taxonomy" id="1841610"/>
    <lineage>
        <taxon>Bacteria</taxon>
        <taxon>Pseudomonadati</taxon>
        <taxon>Planctomycetota</taxon>
        <taxon>Planctomycetia</taxon>
        <taxon>Planctomycetales</taxon>
        <taxon>Planctomycetaceae</taxon>
        <taxon>Planctopirus</taxon>
    </lineage>
</organism>
<dbReference type="Proteomes" id="UP000094828">
    <property type="component" value="Unassembled WGS sequence"/>
</dbReference>
<keyword evidence="3" id="KW-1185">Reference proteome</keyword>
<comment type="caution">
    <text evidence="2">The sequence shown here is derived from an EMBL/GenBank/DDBJ whole genome shotgun (WGS) entry which is preliminary data.</text>
</comment>
<evidence type="ECO:0000313" key="3">
    <source>
        <dbReference type="Proteomes" id="UP000094828"/>
    </source>
</evidence>
<evidence type="ECO:0000313" key="2">
    <source>
        <dbReference type="EMBL" id="ODA28649.1"/>
    </source>
</evidence>